<feature type="compositionally biased region" description="Low complexity" evidence="1">
    <location>
        <begin position="69"/>
        <end position="82"/>
    </location>
</feature>
<protein>
    <recommendedName>
        <fullName evidence="2">Nitrogen regulatory protein areA GATA-like domain-containing protein</fullName>
    </recommendedName>
</protein>
<feature type="compositionally biased region" description="Low complexity" evidence="1">
    <location>
        <begin position="92"/>
        <end position="111"/>
    </location>
</feature>
<feature type="compositionally biased region" description="Polar residues" evidence="1">
    <location>
        <begin position="410"/>
        <end position="443"/>
    </location>
</feature>
<feature type="region of interest" description="Disordered" evidence="1">
    <location>
        <begin position="718"/>
        <end position="742"/>
    </location>
</feature>
<organism evidence="3 4">
    <name type="scientific">Pachysolen tannophilus NRRL Y-2460</name>
    <dbReference type="NCBI Taxonomy" id="669874"/>
    <lineage>
        <taxon>Eukaryota</taxon>
        <taxon>Fungi</taxon>
        <taxon>Dikarya</taxon>
        <taxon>Ascomycota</taxon>
        <taxon>Saccharomycotina</taxon>
        <taxon>Pichiomycetes</taxon>
        <taxon>Pachysolenaceae</taxon>
        <taxon>Pachysolen</taxon>
    </lineage>
</organism>
<dbReference type="InterPro" id="IPR013860">
    <property type="entry name" value="AreA_GATA"/>
</dbReference>
<feature type="compositionally biased region" description="Acidic residues" evidence="1">
    <location>
        <begin position="264"/>
        <end position="279"/>
    </location>
</feature>
<feature type="compositionally biased region" description="Low complexity" evidence="1">
    <location>
        <begin position="375"/>
        <end position="401"/>
    </location>
</feature>
<feature type="compositionally biased region" description="Acidic residues" evidence="1">
    <location>
        <begin position="59"/>
        <end position="68"/>
    </location>
</feature>
<feature type="compositionally biased region" description="Low complexity" evidence="1">
    <location>
        <begin position="237"/>
        <end position="263"/>
    </location>
</feature>
<feature type="region of interest" description="Disordered" evidence="1">
    <location>
        <begin position="224"/>
        <end position="313"/>
    </location>
</feature>
<reference evidence="4" key="1">
    <citation type="submission" date="2016-05" db="EMBL/GenBank/DDBJ databases">
        <title>Comparative genomics of biotechnologically important yeasts.</title>
        <authorList>
            <consortium name="DOE Joint Genome Institute"/>
            <person name="Riley R."/>
            <person name="Haridas S."/>
            <person name="Wolfe K.H."/>
            <person name="Lopes M.R."/>
            <person name="Hittinger C.T."/>
            <person name="Goker M."/>
            <person name="Salamov A."/>
            <person name="Wisecaver J."/>
            <person name="Long T.M."/>
            <person name="Aerts A.L."/>
            <person name="Barry K."/>
            <person name="Choi C."/>
            <person name="Clum A."/>
            <person name="Coughlan A.Y."/>
            <person name="Deshpande S."/>
            <person name="Douglass A.P."/>
            <person name="Hanson S.J."/>
            <person name="Klenk H.-P."/>
            <person name="Labutti K."/>
            <person name="Lapidus A."/>
            <person name="Lindquist E."/>
            <person name="Lipzen A."/>
            <person name="Meier-Kolthoff J.P."/>
            <person name="Ohm R.A."/>
            <person name="Otillar R.P."/>
            <person name="Pangilinan J."/>
            <person name="Peng Y."/>
            <person name="Rokas A."/>
            <person name="Rosa C.A."/>
            <person name="Scheuner C."/>
            <person name="Sibirny A.A."/>
            <person name="Slot J.C."/>
            <person name="Stielow J.B."/>
            <person name="Sun H."/>
            <person name="Kurtzman C.P."/>
            <person name="Blackwell M."/>
            <person name="Grigoriev I.V."/>
            <person name="Jeffries T.W."/>
        </authorList>
    </citation>
    <scope>NUCLEOTIDE SEQUENCE [LARGE SCALE GENOMIC DNA]</scope>
    <source>
        <strain evidence="4">NRRL Y-2460</strain>
    </source>
</reference>
<evidence type="ECO:0000259" key="2">
    <source>
        <dbReference type="Pfam" id="PF08550"/>
    </source>
</evidence>
<dbReference type="GO" id="GO:0042149">
    <property type="term" value="P:cellular response to glucose starvation"/>
    <property type="evidence" value="ECO:0007669"/>
    <property type="project" value="TreeGrafter"/>
</dbReference>
<feature type="compositionally biased region" description="Acidic residues" evidence="1">
    <location>
        <begin position="502"/>
        <end position="516"/>
    </location>
</feature>
<dbReference type="STRING" id="669874.A0A1E4U2N9"/>
<feature type="compositionally biased region" description="Basic and acidic residues" evidence="1">
    <location>
        <begin position="807"/>
        <end position="817"/>
    </location>
</feature>
<evidence type="ECO:0000313" key="4">
    <source>
        <dbReference type="Proteomes" id="UP000094236"/>
    </source>
</evidence>
<dbReference type="InterPro" id="IPR052292">
    <property type="entry name" value="Glucose_repression_reg"/>
</dbReference>
<feature type="compositionally biased region" description="Low complexity" evidence="1">
    <location>
        <begin position="28"/>
        <end position="43"/>
    </location>
</feature>
<feature type="region of interest" description="Disordered" evidence="1">
    <location>
        <begin position="534"/>
        <end position="559"/>
    </location>
</feature>
<dbReference type="Pfam" id="PF08550">
    <property type="entry name" value="GATA_AreA"/>
    <property type="match status" value="1"/>
</dbReference>
<dbReference type="PANTHER" id="PTHR28051:SF1">
    <property type="entry name" value="PROTEIN MTL1-RELATED"/>
    <property type="match status" value="1"/>
</dbReference>
<feature type="compositionally biased region" description="Low complexity" evidence="1">
    <location>
        <begin position="542"/>
        <end position="559"/>
    </location>
</feature>
<keyword evidence="4" id="KW-1185">Reference proteome</keyword>
<feature type="domain" description="Nitrogen regulatory protein areA GATA-like" evidence="2">
    <location>
        <begin position="145"/>
        <end position="172"/>
    </location>
</feature>
<feature type="compositionally biased region" description="Acidic residues" evidence="1">
    <location>
        <begin position="466"/>
        <end position="477"/>
    </location>
</feature>
<name>A0A1E4U2N9_PACTA</name>
<dbReference type="Proteomes" id="UP000094236">
    <property type="component" value="Unassembled WGS sequence"/>
</dbReference>
<feature type="region of interest" description="Disordered" evidence="1">
    <location>
        <begin position="823"/>
        <end position="921"/>
    </location>
</feature>
<feature type="compositionally biased region" description="Polar residues" evidence="1">
    <location>
        <begin position="1"/>
        <end position="16"/>
    </location>
</feature>
<feature type="region of interest" description="Disordered" evidence="1">
    <location>
        <begin position="356"/>
        <end position="451"/>
    </location>
</feature>
<sequence>MKNGLKNQNYYNPSSSELKHRLPKIDTSNSSNNNSKNFNQRNNRPAQFRSRSILYNSDSSDEDDDEGDYQSQSSQGRQQQSQVAVGDREDNVQSPVSVATSSSSSSSVLVSPELLPHDDNDLIYEPQSHVDYLSHDWKESDISKSWKYIVMKRKDVANSARLENASWRTWAQAKYKLKTVSPESVNWLKDSEVTWLYGPLYKEPGASDFLTDELSPKKDLKNIKASSASPALSGGKNNNNNNNNKNNNHNNNNSNNNNNNNNNNDDDNDYNDDDNDINDDNNNNENSVVNDKYGTSKNKCKTPNNKKGPKPILKKRTAAEMMLSQAEFMKLSIIQAHHHNSHHKTGSPILEATTPSHYHQRTHRQSPPVVKENNKSNNYTNNQNNNNNNNSNGNSPYLNNSANRTDDENALSSPTISNMNLESSDSIGAITKKSSFSTPSNSQPKKDRHIRFNEKVEQCIAVDIPSSDEEDFDYEDDQGGRKVVYQGGYNTDDEGGLYNDSENVDEEEDDEDDEDGGFFLNVKSNSMANMKHLQQQKLAKANSNDSTTTTHNDSSSDENTLISSASHKISKPFYNIIELLPNAKLKYNSTDDEDEDIDNKVEEPTYYSSYYENPYPNRISHNVNTNRNYDYHYNYNYNSIYTNDTSANDIVTQNNDLEVYDLPDNLDLGSLIHIEDVHSPVTSTKAVSKPIDIVPSPLSITPSASNATLRAADNYVTTPNANDSKNGSTTTISDQSVDTGTNSAVSSSFISNANADTIHSSPSGKVSGINITNPQQPLPPYQSNTSVSGQIKTSFLFDSEDEDEDATNNKETCDDQKIIKNNENSNLDGAQQPQSQHQHQHHHQNILGESLQRSISGSGGSMITSSNGSKFTNNDNSVRNGNTDFKLNSSDDDLSNNNSSSNPKRFSAKDLASHFLGSWKR</sequence>
<feature type="compositionally biased region" description="Polar residues" evidence="1">
    <location>
        <begin position="287"/>
        <end position="305"/>
    </location>
</feature>
<gene>
    <name evidence="3" type="ORF">PACTADRAFT_31675</name>
</gene>
<dbReference type="PANTHER" id="PTHR28051">
    <property type="entry name" value="PROTEIN MTL1-RELATED"/>
    <property type="match status" value="1"/>
</dbReference>
<dbReference type="GO" id="GO:0007039">
    <property type="term" value="P:protein catabolic process in the vacuole"/>
    <property type="evidence" value="ECO:0007669"/>
    <property type="project" value="TreeGrafter"/>
</dbReference>
<dbReference type="OrthoDB" id="5563539at2759"/>
<dbReference type="GO" id="GO:0005773">
    <property type="term" value="C:vacuole"/>
    <property type="evidence" value="ECO:0007669"/>
    <property type="project" value="GOC"/>
</dbReference>
<accession>A0A1E4U2N9</accession>
<feature type="region of interest" description="Disordered" evidence="1">
    <location>
        <begin position="1"/>
        <end position="112"/>
    </location>
</feature>
<feature type="compositionally biased region" description="Polar residues" evidence="1">
    <location>
        <begin position="870"/>
        <end position="886"/>
    </location>
</feature>
<feature type="region of interest" description="Disordered" evidence="1">
    <location>
        <begin position="466"/>
        <end position="520"/>
    </location>
</feature>
<proteinExistence type="predicted"/>
<evidence type="ECO:0000313" key="3">
    <source>
        <dbReference type="EMBL" id="ODV98273.1"/>
    </source>
</evidence>
<dbReference type="EMBL" id="KV454011">
    <property type="protein sequence ID" value="ODV98273.1"/>
    <property type="molecule type" value="Genomic_DNA"/>
</dbReference>
<dbReference type="AlphaFoldDB" id="A0A1E4U2N9"/>
<evidence type="ECO:0000256" key="1">
    <source>
        <dbReference type="SAM" id="MobiDB-lite"/>
    </source>
</evidence>
<feature type="region of interest" description="Disordered" evidence="1">
    <location>
        <begin position="755"/>
        <end position="787"/>
    </location>
</feature>
<feature type="region of interest" description="Disordered" evidence="1">
    <location>
        <begin position="798"/>
        <end position="817"/>
    </location>
</feature>